<keyword evidence="2" id="KW-0539">Nucleus</keyword>
<dbReference type="PANTHER" id="PTHR47431">
    <property type="entry name" value="ZN(II)2CYS6 TRANSCRIPTION FACTOR (EUROFUNG)-RELATED"/>
    <property type="match status" value="1"/>
</dbReference>
<dbReference type="CDD" id="cd12148">
    <property type="entry name" value="fungal_TF_MHR"/>
    <property type="match status" value="1"/>
</dbReference>
<feature type="compositionally biased region" description="Polar residues" evidence="3">
    <location>
        <begin position="119"/>
        <end position="162"/>
    </location>
</feature>
<dbReference type="EMBL" id="JBFCZG010000002">
    <property type="protein sequence ID" value="KAL3425417.1"/>
    <property type="molecule type" value="Genomic_DNA"/>
</dbReference>
<name>A0ABR4PPZ0_9HELO</name>
<keyword evidence="1" id="KW-0479">Metal-binding</keyword>
<evidence type="ECO:0000259" key="4">
    <source>
        <dbReference type="PROSITE" id="PS50048"/>
    </source>
</evidence>
<dbReference type="PROSITE" id="PS00463">
    <property type="entry name" value="ZN2_CY6_FUNGAL_1"/>
    <property type="match status" value="1"/>
</dbReference>
<protein>
    <submittedName>
        <fullName evidence="5">C6 transcription factor</fullName>
    </submittedName>
</protein>
<dbReference type="InterPro" id="IPR001138">
    <property type="entry name" value="Zn2Cys6_DnaBD"/>
</dbReference>
<proteinExistence type="predicted"/>
<dbReference type="Pfam" id="PF00172">
    <property type="entry name" value="Zn_clus"/>
    <property type="match status" value="1"/>
</dbReference>
<comment type="caution">
    <text evidence="5">The sequence shown here is derived from an EMBL/GenBank/DDBJ whole genome shotgun (WGS) entry which is preliminary data.</text>
</comment>
<reference evidence="5 6" key="1">
    <citation type="submission" date="2024-06" db="EMBL/GenBank/DDBJ databases">
        <title>Complete genome of Phlyctema vagabunda strain 19-DSS-EL-015.</title>
        <authorList>
            <person name="Fiorenzani C."/>
        </authorList>
    </citation>
    <scope>NUCLEOTIDE SEQUENCE [LARGE SCALE GENOMIC DNA]</scope>
    <source>
        <strain evidence="5 6">19-DSS-EL-015</strain>
    </source>
</reference>
<gene>
    <name evidence="5" type="ORF">PVAG01_02208</name>
</gene>
<dbReference type="InterPro" id="IPR007219">
    <property type="entry name" value="XnlR_reg_dom"/>
</dbReference>
<feature type="domain" description="Zn(2)-C6 fungal-type" evidence="4">
    <location>
        <begin position="65"/>
        <end position="95"/>
    </location>
</feature>
<dbReference type="InterPro" id="IPR036864">
    <property type="entry name" value="Zn2-C6_fun-type_DNA-bd_sf"/>
</dbReference>
<feature type="compositionally biased region" description="Polar residues" evidence="3">
    <location>
        <begin position="1"/>
        <end position="24"/>
    </location>
</feature>
<sequence>MAQQMKRSKPTPITQTGPDENMSTFFDFGSPSMDILMPHDQGPIPASQLSPGDNANRGGIRVSLACVPCRSRHVKCGAETPSCARCQDDGKQCFYAKSRRGMRDRNAPAKRSGRDALQRNPSSVGNVNLSYHQSRNAPSLESYTRQSSEGSTSPASQSSRLSGRQVSTRSLLELYYAFFHKAHPYLLPRNYFLSRLETDPEPLQNLLPAMRYIGSLYTSNIPSAGLREAALKQLGVLNLPPNGFTVQALLIMAIATVAEDDSERARHLLDRAIYLALDIGMNLRTFADLENSPVMAECWRRTYWGCYVVDGAFSMVQHAPNFMLNTAPADVGLPCEEYDYEGIIPRPRSLTEYDARDFEDESPVFSSFTYLIDLTRIVGEILYLKDLVGTDLELAVGNADAMLMNWQLHLPKEKRGIIDRNEDVDELLFHAHGLYQCLQVRIHRPLSRLYHSPIEEMSICAPPPPKGELDGEAARNIWMHTRKTLDSAEAAIALYSLPSPLLGHSPLGICAISASILAQLSACAYFVQGNEWKTTRDRIRLGLGCLKGFGEVWSTSRRTERETKAIARAVFSSVAVGSGSPSIVSRGSGPVFDYGGRGGIEGLNLGLAGFETSSSPEVHSFDHLGAGDLEYLGLMQGFPMNQVDMGI</sequence>
<dbReference type="Gene3D" id="4.10.240.10">
    <property type="entry name" value="Zn(2)-C6 fungal-type DNA-binding domain"/>
    <property type="match status" value="1"/>
</dbReference>
<feature type="region of interest" description="Disordered" evidence="3">
    <location>
        <begin position="101"/>
        <end position="162"/>
    </location>
</feature>
<dbReference type="PROSITE" id="PS50048">
    <property type="entry name" value="ZN2_CY6_FUNGAL_2"/>
    <property type="match status" value="1"/>
</dbReference>
<evidence type="ECO:0000313" key="5">
    <source>
        <dbReference type="EMBL" id="KAL3425417.1"/>
    </source>
</evidence>
<accession>A0ABR4PPZ0</accession>
<dbReference type="PANTHER" id="PTHR47431:SF4">
    <property type="entry name" value="ZN(II)2CYS6 TRANSCRIPTION FACTOR (EUROFUNG)"/>
    <property type="match status" value="1"/>
</dbReference>
<organism evidence="5 6">
    <name type="scientific">Phlyctema vagabunda</name>
    <dbReference type="NCBI Taxonomy" id="108571"/>
    <lineage>
        <taxon>Eukaryota</taxon>
        <taxon>Fungi</taxon>
        <taxon>Dikarya</taxon>
        <taxon>Ascomycota</taxon>
        <taxon>Pezizomycotina</taxon>
        <taxon>Leotiomycetes</taxon>
        <taxon>Helotiales</taxon>
        <taxon>Dermateaceae</taxon>
        <taxon>Phlyctema</taxon>
    </lineage>
</organism>
<evidence type="ECO:0000313" key="6">
    <source>
        <dbReference type="Proteomes" id="UP001629113"/>
    </source>
</evidence>
<dbReference type="CDD" id="cd00067">
    <property type="entry name" value="GAL4"/>
    <property type="match status" value="1"/>
</dbReference>
<dbReference type="SMART" id="SM00066">
    <property type="entry name" value="GAL4"/>
    <property type="match status" value="1"/>
</dbReference>
<feature type="region of interest" description="Disordered" evidence="3">
    <location>
        <begin position="1"/>
        <end position="26"/>
    </location>
</feature>
<keyword evidence="6" id="KW-1185">Reference proteome</keyword>
<dbReference type="Pfam" id="PF04082">
    <property type="entry name" value="Fungal_trans"/>
    <property type="match status" value="1"/>
</dbReference>
<dbReference type="SUPFAM" id="SSF57701">
    <property type="entry name" value="Zn2/Cys6 DNA-binding domain"/>
    <property type="match status" value="1"/>
</dbReference>
<feature type="compositionally biased region" description="Basic and acidic residues" evidence="3">
    <location>
        <begin position="101"/>
        <end position="117"/>
    </location>
</feature>
<evidence type="ECO:0000256" key="2">
    <source>
        <dbReference type="ARBA" id="ARBA00023242"/>
    </source>
</evidence>
<evidence type="ECO:0000256" key="1">
    <source>
        <dbReference type="ARBA" id="ARBA00022723"/>
    </source>
</evidence>
<evidence type="ECO:0000256" key="3">
    <source>
        <dbReference type="SAM" id="MobiDB-lite"/>
    </source>
</evidence>
<dbReference type="Proteomes" id="UP001629113">
    <property type="component" value="Unassembled WGS sequence"/>
</dbReference>